<dbReference type="RefSeq" id="WP_353062030.1">
    <property type="nucleotide sequence ID" value="NZ_CP132942.1"/>
</dbReference>
<comment type="similarity">
    <text evidence="1">Belongs to the 'GDXG' lipolytic enzyme family.</text>
</comment>
<dbReference type="GO" id="GO:0004806">
    <property type="term" value="F:triacylglycerol lipase activity"/>
    <property type="evidence" value="ECO:0007669"/>
    <property type="project" value="TreeGrafter"/>
</dbReference>
<evidence type="ECO:0000256" key="1">
    <source>
        <dbReference type="ARBA" id="ARBA00010515"/>
    </source>
</evidence>
<proteinExistence type="inferred from homology"/>
<feature type="region of interest" description="Disordered" evidence="3">
    <location>
        <begin position="1"/>
        <end position="39"/>
    </location>
</feature>
<dbReference type="InterPro" id="IPR050300">
    <property type="entry name" value="GDXG_lipolytic_enzyme"/>
</dbReference>
<dbReference type="InterPro" id="IPR029058">
    <property type="entry name" value="AB_hydrolase_fold"/>
</dbReference>
<dbReference type="AlphaFoldDB" id="A0AAU7ZJG1"/>
<dbReference type="KEGG" id="tpsc:RBB77_12005"/>
<feature type="domain" description="Alpha/beta hydrolase fold-3" evidence="4">
    <location>
        <begin position="191"/>
        <end position="391"/>
    </location>
</feature>
<evidence type="ECO:0000313" key="5">
    <source>
        <dbReference type="EMBL" id="XCB31187.1"/>
    </source>
</evidence>
<dbReference type="Pfam" id="PF07859">
    <property type="entry name" value="Abhydrolase_3"/>
    <property type="match status" value="1"/>
</dbReference>
<dbReference type="SUPFAM" id="SSF53474">
    <property type="entry name" value="alpha/beta-Hydrolases"/>
    <property type="match status" value="1"/>
</dbReference>
<accession>A0AAU7ZJG1</accession>
<name>A0AAU7ZJG1_9BACT</name>
<dbReference type="InterPro" id="IPR013094">
    <property type="entry name" value="AB_hydrolase_3"/>
</dbReference>
<feature type="compositionally biased region" description="Basic and acidic residues" evidence="3">
    <location>
        <begin position="20"/>
        <end position="30"/>
    </location>
</feature>
<protein>
    <submittedName>
        <fullName evidence="5">Alpha/beta hydrolase fold domain-containing protein</fullName>
    </submittedName>
</protein>
<evidence type="ECO:0000259" key="4">
    <source>
        <dbReference type="Pfam" id="PF07859"/>
    </source>
</evidence>
<dbReference type="EMBL" id="CP132942">
    <property type="protein sequence ID" value="XCB31187.1"/>
    <property type="molecule type" value="Genomic_DNA"/>
</dbReference>
<dbReference type="Gene3D" id="3.40.50.1820">
    <property type="entry name" value="alpha/beta hydrolase"/>
    <property type="match status" value="1"/>
</dbReference>
<dbReference type="PANTHER" id="PTHR48081:SF30">
    <property type="entry name" value="ACETYL-HYDROLASE LIPR-RELATED"/>
    <property type="match status" value="1"/>
</dbReference>
<gene>
    <name evidence="5" type="ORF">RBB77_12005</name>
</gene>
<dbReference type="PANTHER" id="PTHR48081">
    <property type="entry name" value="AB HYDROLASE SUPERFAMILY PROTEIN C4A8.06C"/>
    <property type="match status" value="1"/>
</dbReference>
<reference evidence="5" key="2">
    <citation type="journal article" date="2024" name="Environ. Microbiol.">
        <title>Genome analysis and description of Tunturibacter gen. nov. expands the diversity of Terriglobia in tundra soils.</title>
        <authorList>
            <person name="Messyasz A."/>
            <person name="Mannisto M.K."/>
            <person name="Kerkhof L.J."/>
            <person name="Haggblom M.M."/>
        </authorList>
    </citation>
    <scope>NUCLEOTIDE SEQUENCE</scope>
    <source>
        <strain evidence="5">X5P6</strain>
    </source>
</reference>
<reference evidence="5" key="1">
    <citation type="submission" date="2023-08" db="EMBL/GenBank/DDBJ databases">
        <authorList>
            <person name="Messyasz A."/>
            <person name="Mannisto M.K."/>
            <person name="Kerkhof L.J."/>
            <person name="Haggblom M."/>
        </authorList>
    </citation>
    <scope>NUCLEOTIDE SEQUENCE</scope>
    <source>
        <strain evidence="5">X5P6</strain>
    </source>
</reference>
<evidence type="ECO:0000256" key="2">
    <source>
        <dbReference type="ARBA" id="ARBA00022801"/>
    </source>
</evidence>
<keyword evidence="2 5" id="KW-0378">Hydrolase</keyword>
<evidence type="ECO:0000256" key="3">
    <source>
        <dbReference type="SAM" id="MobiDB-lite"/>
    </source>
</evidence>
<organism evidence="5">
    <name type="scientific">Tunturiibacter psychrotolerans</name>
    <dbReference type="NCBI Taxonomy" id="3069686"/>
    <lineage>
        <taxon>Bacteria</taxon>
        <taxon>Pseudomonadati</taxon>
        <taxon>Acidobacteriota</taxon>
        <taxon>Terriglobia</taxon>
        <taxon>Terriglobales</taxon>
        <taxon>Acidobacteriaceae</taxon>
        <taxon>Tunturiibacter</taxon>
    </lineage>
</organism>
<feature type="region of interest" description="Disordered" evidence="3">
    <location>
        <begin position="121"/>
        <end position="150"/>
    </location>
</feature>
<sequence>MINLNPTPPTATSRPPTSENKARYTRHEVAAPRAVGPSGRTSAAKQAVAQVLCHEPPTLIPANPASLIPLMRLHRHLPSVALALTATLYAQQPPQTNSSVLDENGNAHITRVIPVPTTISPEAQASLRRPDGAENQTLAERRTSTDTWQTHAGETSLKDYPVKIESLTIAGVPVRNVLPLDETPQHPDRVLINVHGGGFNADSGSFTESIPIANLTHTRVVSVLYRLAPEHPFPAALDDTIAVYRDLLKTYRPSHIALYGTSAGAILTVEVAVRLKQLNLPLPGALGIFSGMGDLSQTTDSQAMYALRGLTGSLPVAGTQPRNTEYTGTTDPKDPVLSPLHANLHGMPPTLFITSTRDQLLSGTTILHRAFLRSGDSAQLIVFEALPHAFWNDISLPETKEAYGYMADFFSQQLNR</sequence>